<keyword evidence="3 8" id="KW-0238">DNA-binding</keyword>
<evidence type="ECO:0000313" key="8">
    <source>
        <dbReference type="EMBL" id="KMZ68462.1"/>
    </source>
</evidence>
<keyword evidence="5" id="KW-0539">Nucleus</keyword>
<dbReference type="Proteomes" id="UP000036987">
    <property type="component" value="Unassembled WGS sequence"/>
</dbReference>
<dbReference type="SMART" id="SM00353">
    <property type="entry name" value="HLH"/>
    <property type="match status" value="1"/>
</dbReference>
<dbReference type="GO" id="GO:0000981">
    <property type="term" value="F:DNA-binding transcription factor activity, RNA polymerase II-specific"/>
    <property type="evidence" value="ECO:0000318"/>
    <property type="project" value="GO_Central"/>
</dbReference>
<dbReference type="GO" id="GO:0046983">
    <property type="term" value="F:protein dimerization activity"/>
    <property type="evidence" value="ECO:0007669"/>
    <property type="project" value="InterPro"/>
</dbReference>
<comment type="similarity">
    <text evidence="1">Belongs to the bHLH protein family.</text>
</comment>
<evidence type="ECO:0000313" key="9">
    <source>
        <dbReference type="Proteomes" id="UP000036987"/>
    </source>
</evidence>
<dbReference type="EMBL" id="LFYR01000839">
    <property type="protein sequence ID" value="KMZ68462.1"/>
    <property type="molecule type" value="Genomic_DNA"/>
</dbReference>
<keyword evidence="2" id="KW-0805">Transcription regulation</keyword>
<dbReference type="GO" id="GO:0006357">
    <property type="term" value="P:regulation of transcription by RNA polymerase II"/>
    <property type="evidence" value="ECO:0000318"/>
    <property type="project" value="GO_Central"/>
</dbReference>
<dbReference type="FunFam" id="4.10.280.10:FF:000050">
    <property type="entry name" value="Basic helix-loop-helix transcription factor"/>
    <property type="match status" value="1"/>
</dbReference>
<feature type="domain" description="BHLH" evidence="7">
    <location>
        <begin position="103"/>
        <end position="154"/>
    </location>
</feature>
<dbReference type="Gene3D" id="4.10.280.10">
    <property type="entry name" value="Helix-loop-helix DNA-binding domain"/>
    <property type="match status" value="1"/>
</dbReference>
<evidence type="ECO:0000259" key="7">
    <source>
        <dbReference type="PROSITE" id="PS50888"/>
    </source>
</evidence>
<dbReference type="OrthoDB" id="684567at2759"/>
<keyword evidence="4" id="KW-0804">Transcription</keyword>
<keyword evidence="9" id="KW-1185">Reference proteome</keyword>
<dbReference type="InterPro" id="IPR036638">
    <property type="entry name" value="HLH_DNA-bd_sf"/>
</dbReference>
<dbReference type="InterPro" id="IPR011598">
    <property type="entry name" value="bHLH_dom"/>
</dbReference>
<dbReference type="CDD" id="cd11448">
    <property type="entry name" value="bHLH_AtFAMA_like"/>
    <property type="match status" value="1"/>
</dbReference>
<evidence type="ECO:0000256" key="3">
    <source>
        <dbReference type="ARBA" id="ARBA00023125"/>
    </source>
</evidence>
<evidence type="ECO:0000256" key="4">
    <source>
        <dbReference type="ARBA" id="ARBA00023163"/>
    </source>
</evidence>
<evidence type="ECO:0000256" key="6">
    <source>
        <dbReference type="SAM" id="Coils"/>
    </source>
</evidence>
<dbReference type="GO" id="GO:0010052">
    <property type="term" value="P:guard cell differentiation"/>
    <property type="evidence" value="ECO:0007669"/>
    <property type="project" value="InterPro"/>
</dbReference>
<feature type="coiled-coil region" evidence="6">
    <location>
        <begin position="144"/>
        <end position="171"/>
    </location>
</feature>
<protein>
    <submittedName>
        <fullName evidence="8">Basic helix-loop-helix (BHLH) DNA-binding superfamily</fullName>
    </submittedName>
</protein>
<name>A0A0K9PJN7_ZOSMR</name>
<evidence type="ECO:0000256" key="2">
    <source>
        <dbReference type="ARBA" id="ARBA00023015"/>
    </source>
</evidence>
<keyword evidence="6" id="KW-0175">Coiled coil</keyword>
<dbReference type="PANTHER" id="PTHR46684">
    <property type="entry name" value="TRANSCRIPTION FACTOR FAMA"/>
    <property type="match status" value="1"/>
</dbReference>
<dbReference type="AlphaFoldDB" id="A0A0K9PJN7"/>
<dbReference type="Pfam" id="PF00010">
    <property type="entry name" value="HLH"/>
    <property type="match status" value="1"/>
</dbReference>
<sequence>MALEAVVFQHSTKPSSGNPWLYDQIEVGEANKAMDLQQNGSFLNSFHERWDATNLDDWNVITTRDGNGMGVPVETETSTPVVGGGRKKRRRTKTCKNKEEVENQRMTHIAVERNRRKQMNEYLNVLRSLMPSSYVQRGDQASIVGGAINFVKELEQQLQSLEAQKRSIQQSTATIDNSSAQPFAEFFTFPQYSTCTSSSSNSTSSINETATENRSTIADIEVTMVESHANLKAFCRRRPKQLLKMVIGLQNIKLTPLHLNVTTIDDKALYSFSLKVEDDCQLTSVDEVAGFVHQLLGRIEQEECVGFNHG</sequence>
<dbReference type="PROSITE" id="PS50888">
    <property type="entry name" value="BHLH"/>
    <property type="match status" value="1"/>
</dbReference>
<accession>A0A0K9PJN7</accession>
<evidence type="ECO:0000256" key="1">
    <source>
        <dbReference type="ARBA" id="ARBA00005510"/>
    </source>
</evidence>
<dbReference type="OMA" id="HLHANWD"/>
<dbReference type="SUPFAM" id="SSF47459">
    <property type="entry name" value="HLH, helix-loop-helix DNA-binding domain"/>
    <property type="match status" value="1"/>
</dbReference>
<gene>
    <name evidence="8" type="ORF">ZOSMA_23G01210</name>
</gene>
<comment type="caution">
    <text evidence="8">The sequence shown here is derived from an EMBL/GenBank/DDBJ whole genome shotgun (WGS) entry which is preliminary data.</text>
</comment>
<dbReference type="PANTHER" id="PTHR46684:SF16">
    <property type="entry name" value="TRANSCRIPTION FACTOR BHLH67-LIKE ISOFORM X2"/>
    <property type="match status" value="1"/>
</dbReference>
<dbReference type="InterPro" id="IPR044283">
    <property type="entry name" value="FAMA/SPEECHLESS/MUTE-like"/>
</dbReference>
<organism evidence="8 9">
    <name type="scientific">Zostera marina</name>
    <name type="common">Eelgrass</name>
    <dbReference type="NCBI Taxonomy" id="29655"/>
    <lineage>
        <taxon>Eukaryota</taxon>
        <taxon>Viridiplantae</taxon>
        <taxon>Streptophyta</taxon>
        <taxon>Embryophyta</taxon>
        <taxon>Tracheophyta</taxon>
        <taxon>Spermatophyta</taxon>
        <taxon>Magnoliopsida</taxon>
        <taxon>Liliopsida</taxon>
        <taxon>Zosteraceae</taxon>
        <taxon>Zostera</taxon>
    </lineage>
</organism>
<evidence type="ECO:0000256" key="5">
    <source>
        <dbReference type="ARBA" id="ARBA00023242"/>
    </source>
</evidence>
<proteinExistence type="inferred from homology"/>
<dbReference type="GO" id="GO:0000978">
    <property type="term" value="F:RNA polymerase II cis-regulatory region sequence-specific DNA binding"/>
    <property type="evidence" value="ECO:0000318"/>
    <property type="project" value="GO_Central"/>
</dbReference>
<reference evidence="9" key="1">
    <citation type="journal article" date="2016" name="Nature">
        <title>The genome of the seagrass Zostera marina reveals angiosperm adaptation to the sea.</title>
        <authorList>
            <person name="Olsen J.L."/>
            <person name="Rouze P."/>
            <person name="Verhelst B."/>
            <person name="Lin Y.-C."/>
            <person name="Bayer T."/>
            <person name="Collen J."/>
            <person name="Dattolo E."/>
            <person name="De Paoli E."/>
            <person name="Dittami S."/>
            <person name="Maumus F."/>
            <person name="Michel G."/>
            <person name="Kersting A."/>
            <person name="Lauritano C."/>
            <person name="Lohaus R."/>
            <person name="Toepel M."/>
            <person name="Tonon T."/>
            <person name="Vanneste K."/>
            <person name="Amirebrahimi M."/>
            <person name="Brakel J."/>
            <person name="Bostroem C."/>
            <person name="Chovatia M."/>
            <person name="Grimwood J."/>
            <person name="Jenkins J.W."/>
            <person name="Jueterbock A."/>
            <person name="Mraz A."/>
            <person name="Stam W.T."/>
            <person name="Tice H."/>
            <person name="Bornberg-Bauer E."/>
            <person name="Green P.J."/>
            <person name="Pearson G.A."/>
            <person name="Procaccini G."/>
            <person name="Duarte C.M."/>
            <person name="Schmutz J."/>
            <person name="Reusch T.B.H."/>
            <person name="Van de Peer Y."/>
        </authorList>
    </citation>
    <scope>NUCLEOTIDE SEQUENCE [LARGE SCALE GENOMIC DNA]</scope>
    <source>
        <strain evidence="9">cv. Finnish</strain>
    </source>
</reference>